<feature type="domain" description="SiaC family regulatory phosphoprotein" evidence="1">
    <location>
        <begin position="6"/>
        <end position="123"/>
    </location>
</feature>
<protein>
    <recommendedName>
        <fullName evidence="1">SiaC family regulatory phosphoprotein domain-containing protein</fullName>
    </recommendedName>
</protein>
<keyword evidence="3" id="KW-1185">Reference proteome</keyword>
<gene>
    <name evidence="2" type="ORF">SAMN05216474_1010</name>
</gene>
<proteinExistence type="predicted"/>
<name>A0A1I6YMJ7_9FLAO</name>
<dbReference type="RefSeq" id="WP_090247074.1">
    <property type="nucleotide sequence ID" value="NZ_FPAS01000001.1"/>
</dbReference>
<sequence>MENLIIEGTQKTPSIHFSKETGVLEIKGRSIPENSIEFYKPINEWIANYGEQPKGSTTVDIKLEYFNTSSSKCILDLLKALEAINGKGTDIKVNWYFEEDDEDMEEAGEDYQAIIKLPFTMVEVDEI</sequence>
<reference evidence="2 3" key="1">
    <citation type="submission" date="2016-10" db="EMBL/GenBank/DDBJ databases">
        <authorList>
            <person name="de Groot N.N."/>
        </authorList>
    </citation>
    <scope>NUCLEOTIDE SEQUENCE [LARGE SCALE GENOMIC DNA]</scope>
    <source>
        <strain evidence="2 3">CGMCC 1.7005</strain>
    </source>
</reference>
<evidence type="ECO:0000313" key="2">
    <source>
        <dbReference type="EMBL" id="SFT51498.1"/>
    </source>
</evidence>
<evidence type="ECO:0000313" key="3">
    <source>
        <dbReference type="Proteomes" id="UP000236454"/>
    </source>
</evidence>
<dbReference type="EMBL" id="FPAS01000001">
    <property type="protein sequence ID" value="SFT51498.1"/>
    <property type="molecule type" value="Genomic_DNA"/>
</dbReference>
<dbReference type="OrthoDB" id="5297629at2"/>
<dbReference type="Pfam" id="PF09345">
    <property type="entry name" value="SiaC"/>
    <property type="match status" value="1"/>
</dbReference>
<organism evidence="2 3">
    <name type="scientific">Lishizhenia tianjinensis</name>
    <dbReference type="NCBI Taxonomy" id="477690"/>
    <lineage>
        <taxon>Bacteria</taxon>
        <taxon>Pseudomonadati</taxon>
        <taxon>Bacteroidota</taxon>
        <taxon>Flavobacteriia</taxon>
        <taxon>Flavobacteriales</taxon>
        <taxon>Crocinitomicaceae</taxon>
        <taxon>Lishizhenia</taxon>
    </lineage>
</organism>
<dbReference type="AlphaFoldDB" id="A0A1I6YMJ7"/>
<dbReference type="Proteomes" id="UP000236454">
    <property type="component" value="Unassembled WGS sequence"/>
</dbReference>
<dbReference type="InterPro" id="IPR018530">
    <property type="entry name" value="SiaC"/>
</dbReference>
<accession>A0A1I6YMJ7</accession>
<dbReference type="STRING" id="477690.SAMN05216474_1010"/>
<evidence type="ECO:0000259" key="1">
    <source>
        <dbReference type="Pfam" id="PF09345"/>
    </source>
</evidence>